<evidence type="ECO:0000313" key="1">
    <source>
        <dbReference type="EMBL" id="ATA81077.1"/>
    </source>
</evidence>
<proteinExistence type="predicted"/>
<sequence>MNQITQVTAHLNAVLNIDDIRTNMITIEDNMLIIDLNYYSENALVNLYNRAAGGYLSIRPEISAGQLSYALVPENTPKPVEAFAHP</sequence>
<reference evidence="2" key="1">
    <citation type="submission" date="2017-06" db="EMBL/GenBank/DDBJ databases">
        <title>Capnocytophaga spp. assemblies.</title>
        <authorList>
            <person name="Gulvik C.A."/>
        </authorList>
    </citation>
    <scope>NUCLEOTIDE SEQUENCE [LARGE SCALE GENOMIC DNA]</scope>
    <source>
        <strain evidence="2">H6253</strain>
    </source>
</reference>
<protein>
    <submittedName>
        <fullName evidence="1">Uncharacterized protein</fullName>
    </submittedName>
</protein>
<dbReference type="KEGG" id="clk:CGC53_01260"/>
<keyword evidence="2" id="KW-1185">Reference proteome</keyword>
<dbReference type="RefSeq" id="WP_095913000.1">
    <property type="nucleotide sequence ID" value="NZ_CP022384.1"/>
</dbReference>
<evidence type="ECO:0000313" key="2">
    <source>
        <dbReference type="Proteomes" id="UP000217276"/>
    </source>
</evidence>
<dbReference type="EMBL" id="CP022384">
    <property type="protein sequence ID" value="ATA81077.1"/>
    <property type="molecule type" value="Genomic_DNA"/>
</dbReference>
<name>A0A250FAM6_9FLAO</name>
<dbReference type="Proteomes" id="UP000217276">
    <property type="component" value="Chromosome"/>
</dbReference>
<accession>A0A250FAM6</accession>
<dbReference type="AlphaFoldDB" id="A0A250FAM6"/>
<gene>
    <name evidence="1" type="ORF">CGC53_01260</name>
</gene>
<organism evidence="1 2">
    <name type="scientific">Capnocytophaga leadbetteri</name>
    <dbReference type="NCBI Taxonomy" id="327575"/>
    <lineage>
        <taxon>Bacteria</taxon>
        <taxon>Pseudomonadati</taxon>
        <taxon>Bacteroidota</taxon>
        <taxon>Flavobacteriia</taxon>
        <taxon>Flavobacteriales</taxon>
        <taxon>Flavobacteriaceae</taxon>
        <taxon>Capnocytophaga</taxon>
    </lineage>
</organism>